<dbReference type="Proteomes" id="UP000051249">
    <property type="component" value="Unassembled WGS sequence"/>
</dbReference>
<evidence type="ECO:0000256" key="2">
    <source>
        <dbReference type="ARBA" id="ARBA00007118"/>
    </source>
</evidence>
<dbReference type="RefSeq" id="WP_057797725.1">
    <property type="nucleotide sequence ID" value="NZ_BJZZ01000002.1"/>
</dbReference>
<dbReference type="OrthoDB" id="9812105at2"/>
<keyword evidence="5" id="KW-0560">Oxidoreductase</keyword>
<dbReference type="InterPro" id="IPR029479">
    <property type="entry name" value="Nitroreductase"/>
</dbReference>
<evidence type="ECO:0000256" key="1">
    <source>
        <dbReference type="ARBA" id="ARBA00001917"/>
    </source>
</evidence>
<proteinExistence type="inferred from homology"/>
<evidence type="ECO:0000259" key="6">
    <source>
        <dbReference type="Pfam" id="PF00881"/>
    </source>
</evidence>
<comment type="caution">
    <text evidence="7">The sequence shown here is derived from an EMBL/GenBank/DDBJ whole genome shotgun (WGS) entry which is preliminary data.</text>
</comment>
<keyword evidence="3" id="KW-0285">Flavoprotein</keyword>
<gene>
    <name evidence="7" type="ORF">IV88_GL000600</name>
</gene>
<dbReference type="CDD" id="cd02136">
    <property type="entry name" value="PnbA_NfnB-like"/>
    <property type="match status" value="1"/>
</dbReference>
<dbReference type="Gene3D" id="3.40.109.10">
    <property type="entry name" value="NADH Oxidase"/>
    <property type="match status" value="1"/>
</dbReference>
<dbReference type="SUPFAM" id="SSF55469">
    <property type="entry name" value="FMN-dependent nitroreductase-like"/>
    <property type="match status" value="1"/>
</dbReference>
<dbReference type="PANTHER" id="PTHR43673">
    <property type="entry name" value="NAD(P)H NITROREDUCTASE YDGI-RELATED"/>
    <property type="match status" value="1"/>
</dbReference>
<organism evidence="7 8">
    <name type="scientific">Pediococcus argentinicus</name>
    <dbReference type="NCBI Taxonomy" id="480391"/>
    <lineage>
        <taxon>Bacteria</taxon>
        <taxon>Bacillati</taxon>
        <taxon>Bacillota</taxon>
        <taxon>Bacilli</taxon>
        <taxon>Lactobacillales</taxon>
        <taxon>Lactobacillaceae</taxon>
        <taxon>Pediococcus</taxon>
    </lineage>
</organism>
<evidence type="ECO:0000313" key="7">
    <source>
        <dbReference type="EMBL" id="KRO26140.1"/>
    </source>
</evidence>
<dbReference type="PATRIC" id="fig|480391.4.peg.607"/>
<comment type="similarity">
    <text evidence="2">Belongs to the nitroreductase family.</text>
</comment>
<dbReference type="EMBL" id="JQCQ01000002">
    <property type="protein sequence ID" value="KRO26140.1"/>
    <property type="molecule type" value="Genomic_DNA"/>
</dbReference>
<reference evidence="7 8" key="1">
    <citation type="journal article" date="2015" name="Genome Announc.">
        <title>Expanding the biotechnology potential of lactobacilli through comparative genomics of 213 strains and associated genera.</title>
        <authorList>
            <person name="Sun Z."/>
            <person name="Harris H.M."/>
            <person name="McCann A."/>
            <person name="Guo C."/>
            <person name="Argimon S."/>
            <person name="Zhang W."/>
            <person name="Yang X."/>
            <person name="Jeffery I.B."/>
            <person name="Cooney J.C."/>
            <person name="Kagawa T.F."/>
            <person name="Liu W."/>
            <person name="Song Y."/>
            <person name="Salvetti E."/>
            <person name="Wrobel A."/>
            <person name="Rasinkangas P."/>
            <person name="Parkhill J."/>
            <person name="Rea M.C."/>
            <person name="O'Sullivan O."/>
            <person name="Ritari J."/>
            <person name="Douillard F.P."/>
            <person name="Paul Ross R."/>
            <person name="Yang R."/>
            <person name="Briner A.E."/>
            <person name="Felis G.E."/>
            <person name="de Vos W.M."/>
            <person name="Barrangou R."/>
            <person name="Klaenhammer T.R."/>
            <person name="Caufield P.W."/>
            <person name="Cui Y."/>
            <person name="Zhang H."/>
            <person name="O'Toole P.W."/>
        </authorList>
    </citation>
    <scope>NUCLEOTIDE SEQUENCE [LARGE SCALE GENOMIC DNA]</scope>
    <source>
        <strain evidence="7 8">DSM 23026</strain>
    </source>
</reference>
<dbReference type="PANTHER" id="PTHR43673:SF2">
    <property type="entry name" value="NITROREDUCTASE"/>
    <property type="match status" value="1"/>
</dbReference>
<accession>A0A0R2NLB2</accession>
<name>A0A0R2NLB2_9LACO</name>
<evidence type="ECO:0000256" key="5">
    <source>
        <dbReference type="ARBA" id="ARBA00023002"/>
    </source>
</evidence>
<comment type="cofactor">
    <cofactor evidence="1">
        <name>FMN</name>
        <dbReference type="ChEBI" id="CHEBI:58210"/>
    </cofactor>
</comment>
<evidence type="ECO:0000256" key="4">
    <source>
        <dbReference type="ARBA" id="ARBA00022643"/>
    </source>
</evidence>
<dbReference type="InterPro" id="IPR000415">
    <property type="entry name" value="Nitroreductase-like"/>
</dbReference>
<keyword evidence="4" id="KW-0288">FMN</keyword>
<keyword evidence="8" id="KW-1185">Reference proteome</keyword>
<protein>
    <recommendedName>
        <fullName evidence="6">Nitroreductase domain-containing protein</fullName>
    </recommendedName>
</protein>
<dbReference type="AlphaFoldDB" id="A0A0R2NLB2"/>
<evidence type="ECO:0000313" key="8">
    <source>
        <dbReference type="Proteomes" id="UP000051249"/>
    </source>
</evidence>
<dbReference type="Pfam" id="PF00881">
    <property type="entry name" value="Nitroreductase"/>
    <property type="match status" value="1"/>
</dbReference>
<evidence type="ECO:0000256" key="3">
    <source>
        <dbReference type="ARBA" id="ARBA00022630"/>
    </source>
</evidence>
<dbReference type="GO" id="GO:0016491">
    <property type="term" value="F:oxidoreductase activity"/>
    <property type="evidence" value="ECO:0007669"/>
    <property type="project" value="UniProtKB-KW"/>
</dbReference>
<sequence length="219" mass="24591">MELKDAIYERQSMRDFSDREISDADLKEIVTDASRAPSWANSQPWQVFIAKGGMLARIKQQHAEWDNAGRGGNSDIDTIHRGEWAPVAQQNMQQWSNQVLQELGNNMAASMKFSKSQHQLFNASAIVYLVLPKDAAGWSLYDLGAFGQTLMLSATDHGIQSIPAYELVKFPNMIRKEFKIGDNQMIAMGIALGYAKTDEAINQIYTKRTPVDSFLTIKD</sequence>
<feature type="domain" description="Nitroreductase" evidence="6">
    <location>
        <begin position="7"/>
        <end position="194"/>
    </location>
</feature>